<organism evidence="3">
    <name type="scientific">Pseudomonas aeruginosa</name>
    <dbReference type="NCBI Taxonomy" id="287"/>
    <lineage>
        <taxon>Bacteria</taxon>
        <taxon>Pseudomonadati</taxon>
        <taxon>Pseudomonadota</taxon>
        <taxon>Gammaproteobacteria</taxon>
        <taxon>Pseudomonadales</taxon>
        <taxon>Pseudomonadaceae</taxon>
        <taxon>Pseudomonas</taxon>
    </lineage>
</organism>
<name>A0A1V0M5Q7_PSEAI</name>
<protein>
    <submittedName>
        <fullName evidence="4">DUF4236 domain-containing protein</fullName>
    </submittedName>
</protein>
<feature type="domain" description="DUF4236" evidence="2">
    <location>
        <begin position="3"/>
        <end position="56"/>
    </location>
</feature>
<feature type="coiled-coil region" evidence="1">
    <location>
        <begin position="171"/>
        <end position="216"/>
    </location>
</feature>
<evidence type="ECO:0000256" key="1">
    <source>
        <dbReference type="SAM" id="Coils"/>
    </source>
</evidence>
<keyword evidence="1" id="KW-0175">Coiled coil</keyword>
<dbReference type="AlphaFoldDB" id="A0A1V0M5Q7"/>
<evidence type="ECO:0000313" key="4">
    <source>
        <dbReference type="EMBL" id="MZZ15852.1"/>
    </source>
</evidence>
<proteinExistence type="predicted"/>
<geneLocation type="plasmid" evidence="3">
    <name>pJB37</name>
</geneLocation>
<dbReference type="RefSeq" id="WP_010792498.1">
    <property type="nucleotide sequence ID" value="NZ_CAADPS010000585.1"/>
</dbReference>
<reference evidence="3" key="1">
    <citation type="submission" date="2017-01" db="EMBL/GenBank/DDBJ databases">
        <title>Complete nucleotide sequence of an IncP-2 blaVIM-2-harboring megaplasmid from Pseudomonas aeruginosa.</title>
        <authorList>
            <person name="Botelho J."/>
            <person name="Grosso F."/>
            <person name="Mabrouk A."/>
            <person name="Peixe L."/>
        </authorList>
    </citation>
    <scope>NUCLEOTIDE SEQUENCE</scope>
    <source>
        <strain evidence="3">FFUP_PS_37</strain>
        <plasmid evidence="3">pJB37</plasmid>
    </source>
</reference>
<sequence length="399" mass="43911">MGFRFSKRITIVPGVRLNISGSGISTSVGPRGLSLTMGKRGTYINAGLPGTGLSYRERLDRSGQRRAPGPSGETAAYSGPIKVKVDNDGTLIITDLEDNLLPPEIVKRVKVEKREEIQALLEKAAAKINEGLEECLSVHMMTPRPGSLPALPPAFNLEEPRRPSIDAPGLIDKMLLRSAKMEREAQVLEAQYQQDLAEWNSARDAHEKARAEIEKAIRLAAKGYSAQMERALDYVLSGIAWPKETLLEYEFSHDVTGIALDIDLPDEGDVPNRTAEAKGNGKLSFKTRSEAQTRKDFVTLCYGTVFRVVGEVFALLPGIQQCLASGYIQRTNSATGRVEDQYVISALISRDQWDTLDFDRLDAIDPGATLNAFGAVVNLDRASRFREITPIDWNSVNHT</sequence>
<gene>
    <name evidence="4" type="ORF">GUL26_26675</name>
</gene>
<dbReference type="Pfam" id="PF14020">
    <property type="entry name" value="DUF4236"/>
    <property type="match status" value="1"/>
</dbReference>
<dbReference type="EMBL" id="KY494864">
    <property type="protein sequence ID" value="ARD70181.1"/>
    <property type="molecule type" value="Genomic_DNA"/>
</dbReference>
<dbReference type="Proteomes" id="UP000644192">
    <property type="component" value="Unassembled WGS sequence"/>
</dbReference>
<keyword evidence="3" id="KW-0614">Plasmid</keyword>
<dbReference type="InterPro" id="IPR025330">
    <property type="entry name" value="DUF4236"/>
</dbReference>
<evidence type="ECO:0000259" key="2">
    <source>
        <dbReference type="Pfam" id="PF14020"/>
    </source>
</evidence>
<evidence type="ECO:0000313" key="3">
    <source>
        <dbReference type="EMBL" id="ARD70181.1"/>
    </source>
</evidence>
<dbReference type="EMBL" id="WXZT01000024">
    <property type="protein sequence ID" value="MZZ15852.1"/>
    <property type="molecule type" value="Genomic_DNA"/>
</dbReference>
<reference evidence="4" key="2">
    <citation type="submission" date="2020-01" db="EMBL/GenBank/DDBJ databases">
        <title>Bacteria Cultured from War Wounds Associated with the Conflict in Eastern Ukraine.</title>
        <authorList>
            <person name="Snesrud E."/>
            <person name="Galac M.R."/>
            <person name="Mc Gann P."/>
            <person name="Valentine K."/>
            <person name="Viacheslav K."/>
        </authorList>
    </citation>
    <scope>NUCLEOTIDE SEQUENCE</scope>
    <source>
        <strain evidence="4">VNMU148</strain>
    </source>
</reference>
<accession>A0A1V0M5Q7</accession>